<keyword evidence="3" id="KW-1003">Cell membrane</keyword>
<feature type="domain" description="Major facilitator superfamily (MFS) profile" evidence="8">
    <location>
        <begin position="1"/>
        <end position="409"/>
    </location>
</feature>
<keyword evidence="6 7" id="KW-0472">Membrane</keyword>
<dbReference type="PROSITE" id="PS50850">
    <property type="entry name" value="MFS"/>
    <property type="match status" value="1"/>
</dbReference>
<comment type="subcellular location">
    <subcellularLocation>
        <location evidence="1">Cell membrane</location>
        <topology evidence="1">Multi-pass membrane protein</topology>
    </subcellularLocation>
</comment>
<feature type="transmembrane region" description="Helical" evidence="7">
    <location>
        <begin position="296"/>
        <end position="313"/>
    </location>
</feature>
<dbReference type="PANTHER" id="PTHR23513">
    <property type="entry name" value="INTEGRAL MEMBRANE EFFLUX PROTEIN-RELATED"/>
    <property type="match status" value="1"/>
</dbReference>
<dbReference type="AlphaFoldDB" id="A0A382FR57"/>
<evidence type="ECO:0000313" key="9">
    <source>
        <dbReference type="EMBL" id="SVB65480.1"/>
    </source>
</evidence>
<gene>
    <name evidence="9" type="ORF">METZ01_LOCUS218334</name>
</gene>
<dbReference type="CDD" id="cd06173">
    <property type="entry name" value="MFS_MefA_like"/>
    <property type="match status" value="1"/>
</dbReference>
<accession>A0A382FR57</accession>
<evidence type="ECO:0000256" key="1">
    <source>
        <dbReference type="ARBA" id="ARBA00004651"/>
    </source>
</evidence>
<proteinExistence type="predicted"/>
<keyword evidence="5 7" id="KW-1133">Transmembrane helix</keyword>
<name>A0A382FR57_9ZZZZ</name>
<feature type="transmembrane region" description="Helical" evidence="7">
    <location>
        <begin position="152"/>
        <end position="175"/>
    </location>
</feature>
<sequence>MSLIQRLKVINKDMFSALSVPNYRLLFIGRLTSNSGRTMRVFARAIWVFEATGSPLRMGIAVSALSWPMLFMPLVGGVVADRVDRRALLLWTEGLLVLLWAAVALVISLGLFEWWYFIITAVLSGTIQSFGRAGLQAMIGSIVDKERLGNAVALDSISLTWPRIVAPALGGILIGPIGVGGLFWLTAFGQLITYITLILISWTPQEMKAARESVRSNVLEALRHISRETIIVALVALGLLSALFAGSFNFLLPIFAEDILGVGEGGLGVLMSASALGGALGAVIVLAASNARRSRGLLLLAMVILKTAMLITFSRSVNFPVSVVAMFGLGISQTMFMTMVTMAMQQLAPDHLRGRVMSLRVVIMGFSPFGVIIMGALAEVRGAADTVLIGAVLYGITALTVFVVVPTIRRFQ</sequence>
<feature type="transmembrane region" description="Helical" evidence="7">
    <location>
        <begin position="386"/>
        <end position="408"/>
    </location>
</feature>
<dbReference type="Gene3D" id="1.20.1250.20">
    <property type="entry name" value="MFS general substrate transporter like domains"/>
    <property type="match status" value="1"/>
</dbReference>
<feature type="transmembrane region" description="Helical" evidence="7">
    <location>
        <begin position="114"/>
        <end position="131"/>
    </location>
</feature>
<dbReference type="GO" id="GO:0022857">
    <property type="term" value="F:transmembrane transporter activity"/>
    <property type="evidence" value="ECO:0007669"/>
    <property type="project" value="InterPro"/>
</dbReference>
<evidence type="ECO:0000256" key="5">
    <source>
        <dbReference type="ARBA" id="ARBA00022989"/>
    </source>
</evidence>
<evidence type="ECO:0000256" key="4">
    <source>
        <dbReference type="ARBA" id="ARBA00022692"/>
    </source>
</evidence>
<evidence type="ECO:0000256" key="2">
    <source>
        <dbReference type="ARBA" id="ARBA00022448"/>
    </source>
</evidence>
<feature type="transmembrane region" description="Helical" evidence="7">
    <location>
        <begin position="267"/>
        <end position="289"/>
    </location>
</feature>
<feature type="transmembrane region" description="Helical" evidence="7">
    <location>
        <begin position="361"/>
        <end position="380"/>
    </location>
</feature>
<dbReference type="InterPro" id="IPR020846">
    <property type="entry name" value="MFS_dom"/>
</dbReference>
<evidence type="ECO:0000256" key="6">
    <source>
        <dbReference type="ARBA" id="ARBA00023136"/>
    </source>
</evidence>
<protein>
    <recommendedName>
        <fullName evidence="8">Major facilitator superfamily (MFS) profile domain-containing protein</fullName>
    </recommendedName>
</protein>
<dbReference type="EMBL" id="UINC01051382">
    <property type="protein sequence ID" value="SVB65480.1"/>
    <property type="molecule type" value="Genomic_DNA"/>
</dbReference>
<dbReference type="Pfam" id="PF05977">
    <property type="entry name" value="MFS_3"/>
    <property type="match status" value="1"/>
</dbReference>
<feature type="transmembrane region" description="Helical" evidence="7">
    <location>
        <begin position="58"/>
        <end position="80"/>
    </location>
</feature>
<keyword evidence="4 7" id="KW-0812">Transmembrane</keyword>
<dbReference type="GO" id="GO:0005886">
    <property type="term" value="C:plasma membrane"/>
    <property type="evidence" value="ECO:0007669"/>
    <property type="project" value="UniProtKB-SubCell"/>
</dbReference>
<evidence type="ECO:0000259" key="8">
    <source>
        <dbReference type="PROSITE" id="PS50850"/>
    </source>
</evidence>
<dbReference type="InterPro" id="IPR010290">
    <property type="entry name" value="TM_effector"/>
</dbReference>
<dbReference type="SUPFAM" id="SSF103473">
    <property type="entry name" value="MFS general substrate transporter"/>
    <property type="match status" value="1"/>
</dbReference>
<evidence type="ECO:0000256" key="3">
    <source>
        <dbReference type="ARBA" id="ARBA00022475"/>
    </source>
</evidence>
<reference evidence="9" key="1">
    <citation type="submission" date="2018-05" db="EMBL/GenBank/DDBJ databases">
        <authorList>
            <person name="Lanie J.A."/>
            <person name="Ng W.-L."/>
            <person name="Kazmierczak K.M."/>
            <person name="Andrzejewski T.M."/>
            <person name="Davidsen T.M."/>
            <person name="Wayne K.J."/>
            <person name="Tettelin H."/>
            <person name="Glass J.I."/>
            <person name="Rusch D."/>
            <person name="Podicherti R."/>
            <person name="Tsui H.-C.T."/>
            <person name="Winkler M.E."/>
        </authorList>
    </citation>
    <scope>NUCLEOTIDE SEQUENCE</scope>
</reference>
<feature type="transmembrane region" description="Helical" evidence="7">
    <location>
        <begin position="230"/>
        <end position="255"/>
    </location>
</feature>
<keyword evidence="2" id="KW-0813">Transport</keyword>
<feature type="transmembrane region" description="Helical" evidence="7">
    <location>
        <begin position="319"/>
        <end position="340"/>
    </location>
</feature>
<organism evidence="9">
    <name type="scientific">marine metagenome</name>
    <dbReference type="NCBI Taxonomy" id="408172"/>
    <lineage>
        <taxon>unclassified sequences</taxon>
        <taxon>metagenomes</taxon>
        <taxon>ecological metagenomes</taxon>
    </lineage>
</organism>
<feature type="transmembrane region" description="Helical" evidence="7">
    <location>
        <begin position="181"/>
        <end position="202"/>
    </location>
</feature>
<dbReference type="PANTHER" id="PTHR23513:SF11">
    <property type="entry name" value="STAPHYLOFERRIN A TRANSPORTER"/>
    <property type="match status" value="1"/>
</dbReference>
<feature type="transmembrane region" description="Helical" evidence="7">
    <location>
        <begin position="87"/>
        <end position="108"/>
    </location>
</feature>
<dbReference type="InterPro" id="IPR036259">
    <property type="entry name" value="MFS_trans_sf"/>
</dbReference>
<evidence type="ECO:0000256" key="7">
    <source>
        <dbReference type="SAM" id="Phobius"/>
    </source>
</evidence>